<sequence>MSSIVTCGGGIRDPGAMTGRGSRGGSGSCQDLGRGRGGRMDVPASNRHGQKPDQPLFYSQLFRSQLADSQLRSQAGRATPAHTTVCRRPEHTTALPCLAPTNTPTSYD</sequence>
<gene>
    <name evidence="2" type="ORF">TRIVIDRAFT_199169</name>
</gene>
<proteinExistence type="predicted"/>
<dbReference type="RefSeq" id="XP_013958768.1">
    <property type="nucleotide sequence ID" value="XM_014103293.1"/>
</dbReference>
<organism evidence="2 3">
    <name type="scientific">Hypocrea virens (strain Gv29-8 / FGSC 10586)</name>
    <name type="common">Gliocladium virens</name>
    <name type="synonym">Trichoderma virens</name>
    <dbReference type="NCBI Taxonomy" id="413071"/>
    <lineage>
        <taxon>Eukaryota</taxon>
        <taxon>Fungi</taxon>
        <taxon>Dikarya</taxon>
        <taxon>Ascomycota</taxon>
        <taxon>Pezizomycotina</taxon>
        <taxon>Sordariomycetes</taxon>
        <taxon>Hypocreomycetidae</taxon>
        <taxon>Hypocreales</taxon>
        <taxon>Hypocreaceae</taxon>
        <taxon>Trichoderma</taxon>
    </lineage>
</organism>
<protein>
    <submittedName>
        <fullName evidence="2">Uncharacterized protein</fullName>
    </submittedName>
</protein>
<accession>G9MMJ7</accession>
<name>G9MMJ7_HYPVG</name>
<dbReference type="HOGENOM" id="CLU_2197338_0_0_1"/>
<comment type="caution">
    <text evidence="2">The sequence shown here is derived from an EMBL/GenBank/DDBJ whole genome shotgun (WGS) entry which is preliminary data.</text>
</comment>
<dbReference type="InParanoid" id="G9MMJ7"/>
<dbReference type="AlphaFoldDB" id="G9MMJ7"/>
<dbReference type="Proteomes" id="UP000007115">
    <property type="component" value="Unassembled WGS sequence"/>
</dbReference>
<dbReference type="VEuPathDB" id="FungiDB:TRIVIDRAFT_199169"/>
<evidence type="ECO:0000256" key="1">
    <source>
        <dbReference type="SAM" id="MobiDB-lite"/>
    </source>
</evidence>
<dbReference type="GeneID" id="25790054"/>
<feature type="region of interest" description="Disordered" evidence="1">
    <location>
        <begin position="1"/>
        <end position="54"/>
    </location>
</feature>
<keyword evidence="3" id="KW-1185">Reference proteome</keyword>
<dbReference type="EMBL" id="ABDF02000004">
    <property type="protein sequence ID" value="EHK24565.1"/>
    <property type="molecule type" value="Genomic_DNA"/>
</dbReference>
<evidence type="ECO:0000313" key="2">
    <source>
        <dbReference type="EMBL" id="EHK24565.1"/>
    </source>
</evidence>
<reference evidence="2 3" key="1">
    <citation type="journal article" date="2011" name="Genome Biol.">
        <title>Comparative genome sequence analysis underscores mycoparasitism as the ancestral life style of Trichoderma.</title>
        <authorList>
            <person name="Kubicek C.P."/>
            <person name="Herrera-Estrella A."/>
            <person name="Seidl-Seiboth V."/>
            <person name="Martinez D.A."/>
            <person name="Druzhinina I.S."/>
            <person name="Thon M."/>
            <person name="Zeilinger S."/>
            <person name="Casas-Flores S."/>
            <person name="Horwitz B.A."/>
            <person name="Mukherjee P.K."/>
            <person name="Mukherjee M."/>
            <person name="Kredics L."/>
            <person name="Alcaraz L.D."/>
            <person name="Aerts A."/>
            <person name="Antal Z."/>
            <person name="Atanasova L."/>
            <person name="Cervantes-Badillo M.G."/>
            <person name="Challacombe J."/>
            <person name="Chertkov O."/>
            <person name="McCluskey K."/>
            <person name="Coulpier F."/>
            <person name="Deshpande N."/>
            <person name="von Doehren H."/>
            <person name="Ebbole D.J."/>
            <person name="Esquivel-Naranjo E.U."/>
            <person name="Fekete E."/>
            <person name="Flipphi M."/>
            <person name="Glaser F."/>
            <person name="Gomez-Rodriguez E.Y."/>
            <person name="Gruber S."/>
            <person name="Han C."/>
            <person name="Henrissat B."/>
            <person name="Hermosa R."/>
            <person name="Hernandez-Onate M."/>
            <person name="Karaffa L."/>
            <person name="Kosti I."/>
            <person name="Le Crom S."/>
            <person name="Lindquist E."/>
            <person name="Lucas S."/>
            <person name="Luebeck M."/>
            <person name="Luebeck P.S."/>
            <person name="Margeot A."/>
            <person name="Metz B."/>
            <person name="Misra M."/>
            <person name="Nevalainen H."/>
            <person name="Omann M."/>
            <person name="Packer N."/>
            <person name="Perrone G."/>
            <person name="Uresti-Rivera E.E."/>
            <person name="Salamov A."/>
            <person name="Schmoll M."/>
            <person name="Seiboth B."/>
            <person name="Shapiro H."/>
            <person name="Sukno S."/>
            <person name="Tamayo-Ramos J.A."/>
            <person name="Tisch D."/>
            <person name="Wiest A."/>
            <person name="Wilkinson H.H."/>
            <person name="Zhang M."/>
            <person name="Coutinho P.M."/>
            <person name="Kenerley C.M."/>
            <person name="Monte E."/>
            <person name="Baker S.E."/>
            <person name="Grigoriev I.V."/>
        </authorList>
    </citation>
    <scope>NUCLEOTIDE SEQUENCE [LARGE SCALE GENOMIC DNA]</scope>
    <source>
        <strain evidence="3">Gv29-8 / FGSC 10586</strain>
    </source>
</reference>
<evidence type="ECO:0000313" key="3">
    <source>
        <dbReference type="Proteomes" id="UP000007115"/>
    </source>
</evidence>